<sequence>MKKYFSFLLIATLGVACSSNDSETPSSDKAESMAVAFLENPSVVLNTEGNPIDELKLDASENADKVIKLTGENAEEVFSQAKEYSSCLVVTENHTAVRIVDFDDCAQSGSWGVCMPLAEGYIRKEGTMKPQGDYLNNIIGRPDDQERTVYLFH</sequence>
<dbReference type="RefSeq" id="WP_151693719.1">
    <property type="nucleotide sequence ID" value="NZ_BMGX01000001.1"/>
</dbReference>
<dbReference type="PROSITE" id="PS51257">
    <property type="entry name" value="PROKAR_LIPOPROTEIN"/>
    <property type="match status" value="1"/>
</dbReference>
<name>A0A6L3ZFT0_9FLAO</name>
<evidence type="ECO:0008006" key="3">
    <source>
        <dbReference type="Google" id="ProtNLM"/>
    </source>
</evidence>
<protein>
    <recommendedName>
        <fullName evidence="3">Lipoprotein</fullName>
    </recommendedName>
</protein>
<gene>
    <name evidence="1" type="ORF">F8C82_11445</name>
</gene>
<evidence type="ECO:0000313" key="2">
    <source>
        <dbReference type="Proteomes" id="UP000484164"/>
    </source>
</evidence>
<evidence type="ECO:0000313" key="1">
    <source>
        <dbReference type="EMBL" id="KAB2816292.1"/>
    </source>
</evidence>
<proteinExistence type="predicted"/>
<reference evidence="1 2" key="1">
    <citation type="submission" date="2019-10" db="EMBL/GenBank/DDBJ databases">
        <title>Genome sequence of Phaeocystidibacter marisrubri JCM30614 (type strain).</title>
        <authorList>
            <person name="Bowman J.P."/>
        </authorList>
    </citation>
    <scope>NUCLEOTIDE SEQUENCE [LARGE SCALE GENOMIC DNA]</scope>
    <source>
        <strain evidence="1 2">JCM 30614</strain>
    </source>
</reference>
<dbReference type="AlphaFoldDB" id="A0A6L3ZFT0"/>
<accession>A0A6L3ZFT0</accession>
<keyword evidence="2" id="KW-1185">Reference proteome</keyword>
<dbReference type="OrthoDB" id="1448963at2"/>
<comment type="caution">
    <text evidence="1">The sequence shown here is derived from an EMBL/GenBank/DDBJ whole genome shotgun (WGS) entry which is preliminary data.</text>
</comment>
<dbReference type="Proteomes" id="UP000484164">
    <property type="component" value="Unassembled WGS sequence"/>
</dbReference>
<organism evidence="1 2">
    <name type="scientific">Phaeocystidibacter marisrubri</name>
    <dbReference type="NCBI Taxonomy" id="1577780"/>
    <lineage>
        <taxon>Bacteria</taxon>
        <taxon>Pseudomonadati</taxon>
        <taxon>Bacteroidota</taxon>
        <taxon>Flavobacteriia</taxon>
        <taxon>Flavobacteriales</taxon>
        <taxon>Phaeocystidibacteraceae</taxon>
        <taxon>Phaeocystidibacter</taxon>
    </lineage>
</organism>
<dbReference type="EMBL" id="WBVQ01000002">
    <property type="protein sequence ID" value="KAB2816292.1"/>
    <property type="molecule type" value="Genomic_DNA"/>
</dbReference>